<reference evidence="2" key="1">
    <citation type="submission" date="2020-04" db="EMBL/GenBank/DDBJ databases">
        <authorList>
            <person name="Chiriac C."/>
            <person name="Salcher M."/>
            <person name="Ghai R."/>
            <person name="Kavagutti S V."/>
        </authorList>
    </citation>
    <scope>NUCLEOTIDE SEQUENCE</scope>
</reference>
<evidence type="ECO:0000256" key="1">
    <source>
        <dbReference type="SAM" id="MobiDB-lite"/>
    </source>
</evidence>
<sequence length="178" mass="20479">MKATKKAWKSATDNLRARQVQRQHTDDNRTAPNVLRDYKLHLQKCGFGESILDVGCGGQFLKTQIPSDVHYIGIDAFPIDGIDTLKLAIEDDESLVLSVDTVCCMAVLDNCRNFDKAIENIKQIAKKNIIILTGIDIEVDQYHTFKLQLEDFSERFKDWNQTHYEELTPKVWLLCYSR</sequence>
<dbReference type="InterPro" id="IPR029063">
    <property type="entry name" value="SAM-dependent_MTases_sf"/>
</dbReference>
<dbReference type="SUPFAM" id="SSF53335">
    <property type="entry name" value="S-adenosyl-L-methionine-dependent methyltransferases"/>
    <property type="match status" value="1"/>
</dbReference>
<name>A0A6J5MLE2_9CAUD</name>
<feature type="region of interest" description="Disordered" evidence="1">
    <location>
        <begin position="1"/>
        <end position="28"/>
    </location>
</feature>
<accession>A0A6J5MLE2</accession>
<gene>
    <name evidence="2" type="ORF">UFOVP514_53</name>
</gene>
<protein>
    <submittedName>
        <fullName evidence="2">Uncharacterized protein</fullName>
    </submittedName>
</protein>
<organism evidence="2">
    <name type="scientific">uncultured Caudovirales phage</name>
    <dbReference type="NCBI Taxonomy" id="2100421"/>
    <lineage>
        <taxon>Viruses</taxon>
        <taxon>Duplodnaviria</taxon>
        <taxon>Heunggongvirae</taxon>
        <taxon>Uroviricota</taxon>
        <taxon>Caudoviricetes</taxon>
        <taxon>Peduoviridae</taxon>
        <taxon>Maltschvirus</taxon>
        <taxon>Maltschvirus maltsch</taxon>
    </lineage>
</organism>
<proteinExistence type="predicted"/>
<dbReference type="Gene3D" id="3.40.50.150">
    <property type="entry name" value="Vaccinia Virus protein VP39"/>
    <property type="match status" value="1"/>
</dbReference>
<dbReference type="EMBL" id="LR796477">
    <property type="protein sequence ID" value="CAB4147915.1"/>
    <property type="molecule type" value="Genomic_DNA"/>
</dbReference>
<evidence type="ECO:0000313" key="2">
    <source>
        <dbReference type="EMBL" id="CAB4147915.1"/>
    </source>
</evidence>